<sequence length="50" mass="4960">RGGGWCAPGGVGRGLSGSGARFPPMASAEVDTLVAAVAPTLQRYLTGDID</sequence>
<dbReference type="Pfam" id="PF17920">
    <property type="entry name" value="TetR_C_16"/>
    <property type="match status" value="1"/>
</dbReference>
<dbReference type="EMBL" id="JACJHR010000079">
    <property type="protein sequence ID" value="MBB2504678.1"/>
    <property type="molecule type" value="Genomic_DNA"/>
</dbReference>
<protein>
    <submittedName>
        <fullName evidence="2">TetR/AcrR family transcriptional regulator</fullName>
    </submittedName>
</protein>
<proteinExistence type="predicted"/>
<dbReference type="Gene3D" id="1.10.357.10">
    <property type="entry name" value="Tetracycline Repressor, domain 2"/>
    <property type="match status" value="1"/>
</dbReference>
<feature type="non-terminal residue" evidence="2">
    <location>
        <position position="1"/>
    </location>
</feature>
<dbReference type="InterPro" id="IPR036271">
    <property type="entry name" value="Tet_transcr_reg_TetR-rel_C_sf"/>
</dbReference>
<feature type="domain" description="Tetracyclin repressor-like C-terminal" evidence="1">
    <location>
        <begin position="20"/>
        <end position="45"/>
    </location>
</feature>
<evidence type="ECO:0000313" key="3">
    <source>
        <dbReference type="Proteomes" id="UP000550260"/>
    </source>
</evidence>
<dbReference type="SUPFAM" id="SSF48498">
    <property type="entry name" value="Tetracyclin repressor-like, C-terminal domain"/>
    <property type="match status" value="1"/>
</dbReference>
<reference evidence="2 3" key="1">
    <citation type="submission" date="2020-08" db="EMBL/GenBank/DDBJ databases">
        <title>Amycolatopsis echigonensis JCM 21831.</title>
        <authorList>
            <person name="Tedsree N."/>
            <person name="Kuncharoen N."/>
            <person name="Likhitwitayawuid K."/>
            <person name="Tanasupawat S."/>
        </authorList>
    </citation>
    <scope>NUCLEOTIDE SEQUENCE [LARGE SCALE GENOMIC DNA]</scope>
    <source>
        <strain evidence="2 3">JCM 21831</strain>
    </source>
</reference>
<evidence type="ECO:0000259" key="1">
    <source>
        <dbReference type="Pfam" id="PF17920"/>
    </source>
</evidence>
<gene>
    <name evidence="2" type="ORF">H5411_36750</name>
</gene>
<comment type="caution">
    <text evidence="2">The sequence shown here is derived from an EMBL/GenBank/DDBJ whole genome shotgun (WGS) entry which is preliminary data.</text>
</comment>
<dbReference type="InterPro" id="IPR041678">
    <property type="entry name" value="TetR_C_16"/>
</dbReference>
<dbReference type="Proteomes" id="UP000550260">
    <property type="component" value="Unassembled WGS sequence"/>
</dbReference>
<name>A0A8E2BA31_9PSEU</name>
<evidence type="ECO:0000313" key="2">
    <source>
        <dbReference type="EMBL" id="MBB2504678.1"/>
    </source>
</evidence>
<organism evidence="2 3">
    <name type="scientific">Amycolatopsis echigonensis</name>
    <dbReference type="NCBI Taxonomy" id="2576905"/>
    <lineage>
        <taxon>Bacteria</taxon>
        <taxon>Bacillati</taxon>
        <taxon>Actinomycetota</taxon>
        <taxon>Actinomycetes</taxon>
        <taxon>Pseudonocardiales</taxon>
        <taxon>Pseudonocardiaceae</taxon>
        <taxon>Amycolatopsis</taxon>
    </lineage>
</organism>
<dbReference type="AlphaFoldDB" id="A0A8E2BA31"/>
<accession>A0A8E2BA31</accession>